<dbReference type="Proteomes" id="UP000008550">
    <property type="component" value="Chromosome"/>
</dbReference>
<dbReference type="KEGG" id="hmo:HM1_2360"/>
<reference evidence="2 3" key="1">
    <citation type="journal article" date="2008" name="J. Bacteriol.">
        <title>The genome of Heliobacterium modesticaldum, a phototrophic representative of the Firmicutes containing the simplest photosynthetic apparatus.</title>
        <authorList>
            <person name="Sattley W.M."/>
            <person name="Madigan M.T."/>
            <person name="Swingley W.D."/>
            <person name="Cheung P.C."/>
            <person name="Clocksin K.M."/>
            <person name="Conrad A.L."/>
            <person name="Dejesa L.C."/>
            <person name="Honchak B.M."/>
            <person name="Jung D.O."/>
            <person name="Karbach L.E."/>
            <person name="Kurdoglu A."/>
            <person name="Lahiri S."/>
            <person name="Mastrian S.D."/>
            <person name="Page L.E."/>
            <person name="Taylor H.L."/>
            <person name="Wang Z.T."/>
            <person name="Raymond J."/>
            <person name="Chen M."/>
            <person name="Blankenship R.E."/>
            <person name="Touchman J.W."/>
        </authorList>
    </citation>
    <scope>NUCLEOTIDE SEQUENCE [LARGE SCALE GENOMIC DNA]</scope>
    <source>
        <strain evidence="3">ATCC 51547 / Ice1</strain>
    </source>
</reference>
<gene>
    <name evidence="2" type="ORF">HM1_2360</name>
</gene>
<sequence>MRTGAWLIGFLCISLTIVAFLSPLLPFVGPDRLLANESWAPKGVIAHAGRTCRRANQKRSALLSLRHLPISVDT</sequence>
<proteinExistence type="predicted"/>
<evidence type="ECO:0000313" key="2">
    <source>
        <dbReference type="EMBL" id="ABZ84911.1"/>
    </source>
</evidence>
<dbReference type="AlphaFoldDB" id="B0TIH0"/>
<organism evidence="2 3">
    <name type="scientific">Heliobacterium modesticaldum (strain ATCC 51547 / Ice1)</name>
    <dbReference type="NCBI Taxonomy" id="498761"/>
    <lineage>
        <taxon>Bacteria</taxon>
        <taxon>Bacillati</taxon>
        <taxon>Bacillota</taxon>
        <taxon>Clostridia</taxon>
        <taxon>Eubacteriales</taxon>
        <taxon>Heliobacteriaceae</taxon>
        <taxon>Heliomicrobium</taxon>
    </lineage>
</organism>
<protein>
    <submittedName>
        <fullName evidence="2">Uncharacterized protein</fullName>
    </submittedName>
</protein>
<keyword evidence="1" id="KW-0472">Membrane</keyword>
<keyword evidence="1" id="KW-1133">Transmembrane helix</keyword>
<keyword evidence="1" id="KW-0812">Transmembrane</keyword>
<dbReference type="HOGENOM" id="CLU_2682754_0_0_9"/>
<accession>B0TIH0</accession>
<feature type="transmembrane region" description="Helical" evidence="1">
    <location>
        <begin position="6"/>
        <end position="28"/>
    </location>
</feature>
<name>B0TIH0_HELMI</name>
<evidence type="ECO:0000313" key="3">
    <source>
        <dbReference type="Proteomes" id="UP000008550"/>
    </source>
</evidence>
<keyword evidence="3" id="KW-1185">Reference proteome</keyword>
<evidence type="ECO:0000256" key="1">
    <source>
        <dbReference type="SAM" id="Phobius"/>
    </source>
</evidence>
<dbReference type="EMBL" id="CP000930">
    <property type="protein sequence ID" value="ABZ84911.1"/>
    <property type="molecule type" value="Genomic_DNA"/>
</dbReference>